<accession>A0A1X0NP91</accession>
<evidence type="ECO:0000313" key="2">
    <source>
        <dbReference type="Proteomes" id="UP000192257"/>
    </source>
</evidence>
<dbReference type="VEuPathDB" id="TriTrypDB:TM35_000311360"/>
<name>A0A1X0NP91_9TRYP</name>
<protein>
    <submittedName>
        <fullName evidence="1">Uncharacterized protein</fullName>
    </submittedName>
</protein>
<keyword evidence="2" id="KW-1185">Reference proteome</keyword>
<dbReference type="EMBL" id="NBCO01000031">
    <property type="protein sequence ID" value="ORC85950.1"/>
    <property type="molecule type" value="Genomic_DNA"/>
</dbReference>
<dbReference type="OrthoDB" id="252357at2759"/>
<reference evidence="1 2" key="1">
    <citation type="submission" date="2017-03" db="EMBL/GenBank/DDBJ databases">
        <title>An alternative strategy for trypanosome survival in the mammalian bloodstream revealed through genome and transcriptome analysis of the ubiquitous bovine parasite Trypanosoma (Megatrypanum) theileri.</title>
        <authorList>
            <person name="Kelly S."/>
            <person name="Ivens A."/>
            <person name="Mott A."/>
            <person name="O'Neill E."/>
            <person name="Emms D."/>
            <person name="Macleod O."/>
            <person name="Voorheis P."/>
            <person name="Matthews J."/>
            <person name="Matthews K."/>
            <person name="Carrington M."/>
        </authorList>
    </citation>
    <scope>NUCLEOTIDE SEQUENCE [LARGE SCALE GENOMIC DNA]</scope>
    <source>
        <strain evidence="1">Edinburgh</strain>
    </source>
</reference>
<comment type="caution">
    <text evidence="1">The sequence shown here is derived from an EMBL/GenBank/DDBJ whole genome shotgun (WGS) entry which is preliminary data.</text>
</comment>
<proteinExistence type="predicted"/>
<evidence type="ECO:0000313" key="1">
    <source>
        <dbReference type="EMBL" id="ORC85950.1"/>
    </source>
</evidence>
<dbReference type="Proteomes" id="UP000192257">
    <property type="component" value="Unassembled WGS sequence"/>
</dbReference>
<dbReference type="AlphaFoldDB" id="A0A1X0NP91"/>
<gene>
    <name evidence="1" type="ORF">TM35_000311360</name>
</gene>
<sequence length="286" mass="32066">MILLSLHSQCDVEQWCSSGLLPLPTPDARATVGKMDSLTYYHCMLFWARLSRLIIIQSQEEKEKEEGGGKERKTLLTPKEASETLYFILNNICCVRLTETPRCLPIWRLLQEILAELLLLGNNGLSNNSSSNNNNNMNASSSFFASSVVQRMSDYLRCYIIRYLEMRDRPLEGQCGLLHYRSIFLREFGGMNGGDSVNIEKEVEQQLPILSASDVCKALQELCGGGVVDSCNSIEEISLASNSNVNGDDNDTCVTCTSTETPLEFFVNHYFLRSSPEAFDRVGKTE</sequence>
<organism evidence="1 2">
    <name type="scientific">Trypanosoma theileri</name>
    <dbReference type="NCBI Taxonomy" id="67003"/>
    <lineage>
        <taxon>Eukaryota</taxon>
        <taxon>Discoba</taxon>
        <taxon>Euglenozoa</taxon>
        <taxon>Kinetoplastea</taxon>
        <taxon>Metakinetoplastina</taxon>
        <taxon>Trypanosomatida</taxon>
        <taxon>Trypanosomatidae</taxon>
        <taxon>Trypanosoma</taxon>
    </lineage>
</organism>
<dbReference type="GeneID" id="39988397"/>
<dbReference type="RefSeq" id="XP_028880016.1">
    <property type="nucleotide sequence ID" value="XM_029028617.1"/>
</dbReference>